<sequence>MLLKSRDFMSTKYIFVTGGVVSSLGKGITAASLGRLLKNRGLKVSIQKFDPYINVDPGTMSPYQHGEVFVTDDGAETDLDLGHYERFIDESLSKNNNVTTGKIYWSVITKERKGEYLGSTVQVIPHITNEIKSRIYRVAKEKHEDVVITEIGGTIGDIESLPFLEAIRQVKYDVGIENVCFIHVTLVPYLRKSGELKTKPTQHSVKELKGIGIQPDIIVCRSEKEISQDLKEKIALFCDVDKDCVIQNLDAKNLYEVPLMLDKEGLDDLVCRRLKLKCNDIDNNEWIEMVNRIKNLSHEVTIGLVGKYVELHDAYISVVEALNHGGYANNADVKVKWINSEDVTRDNVQDYLKDVDGILVPGGFGDRGIEGKIEAARWARENKIPFFGICLGMQCAVIEFSRNVIGYKGAHSSEIDPDTKYPVIDLMPEQKDMDEKGGTMRLGAYPCKLSKDSNSFKAYGQEVIYERHRHRYEFNNEYRNQFLKAGLVFSGMSPDSRLVEIVEIKDHPWYVAVQFHPELKSRPNRPHPLFRDFIAAALKKSNK</sequence>
<evidence type="ECO:0000256" key="8">
    <source>
        <dbReference type="ARBA" id="ARBA00047781"/>
    </source>
</evidence>
<feature type="domain" description="CTP synthase N-terminal" evidence="11">
    <location>
        <begin position="12"/>
        <end position="276"/>
    </location>
</feature>
<feature type="binding site" evidence="9">
    <location>
        <begin position="157"/>
        <end position="159"/>
    </location>
    <ligand>
        <name>CTP</name>
        <dbReference type="ChEBI" id="CHEBI:37563"/>
        <note>allosteric inhibitor</note>
    </ligand>
</feature>
<dbReference type="SUPFAM" id="SSF52540">
    <property type="entry name" value="P-loop containing nucleoside triphosphate hydrolases"/>
    <property type="match status" value="1"/>
</dbReference>
<evidence type="ECO:0000256" key="9">
    <source>
        <dbReference type="HAMAP-Rule" id="MF_01227"/>
    </source>
</evidence>
<comment type="pathway">
    <text evidence="1 9">Pyrimidine metabolism; CTP biosynthesis via de novo pathway; CTP from UDP: step 2/2.</text>
</comment>
<feature type="binding site" evidence="9">
    <location>
        <position position="233"/>
    </location>
    <ligand>
        <name>CTP</name>
        <dbReference type="ChEBI" id="CHEBI:37563"/>
        <note>allosteric inhibitor</note>
    </ligand>
</feature>
<feature type="binding site" evidence="9">
    <location>
        <position position="414"/>
    </location>
    <ligand>
        <name>L-glutamine</name>
        <dbReference type="ChEBI" id="CHEBI:58359"/>
    </ligand>
</feature>
<comment type="catalytic activity">
    <reaction evidence="9">
        <text>UTP + NH4(+) + ATP = CTP + ADP + phosphate + 2 H(+)</text>
        <dbReference type="Rhea" id="RHEA:16597"/>
        <dbReference type="ChEBI" id="CHEBI:15378"/>
        <dbReference type="ChEBI" id="CHEBI:28938"/>
        <dbReference type="ChEBI" id="CHEBI:30616"/>
        <dbReference type="ChEBI" id="CHEBI:37563"/>
        <dbReference type="ChEBI" id="CHEBI:43474"/>
        <dbReference type="ChEBI" id="CHEBI:46398"/>
        <dbReference type="ChEBI" id="CHEBI:456216"/>
    </reaction>
</comment>
<evidence type="ECO:0000256" key="6">
    <source>
        <dbReference type="ARBA" id="ARBA00022962"/>
    </source>
</evidence>
<feature type="binding site" evidence="9">
    <location>
        <position position="363"/>
    </location>
    <ligand>
        <name>L-glutamine</name>
        <dbReference type="ChEBI" id="CHEBI:58359"/>
    </ligand>
</feature>
<comment type="caution">
    <text evidence="12">The sequence shown here is derived from an EMBL/GenBank/DDBJ whole genome shotgun (WGS) entry which is preliminary data.</text>
</comment>
<evidence type="ECO:0000256" key="1">
    <source>
        <dbReference type="ARBA" id="ARBA00005171"/>
    </source>
</evidence>
<dbReference type="InterPro" id="IPR029062">
    <property type="entry name" value="Class_I_gatase-like"/>
</dbReference>
<comment type="miscellaneous">
    <text evidence="9">CTPSs have evolved a hybrid strategy for distinguishing between UTP and CTP. The overlapping regions of the product feedback inhibitory and substrate sites recognize a common feature in both compounds, the triphosphate moiety. To differentiate isosteric substrate and product pyrimidine rings, an additional pocket far from the expected kinase/ligase catalytic site, specifically recognizes the cytosine and ribose portions of the product inhibitor.</text>
</comment>
<feature type="binding site" evidence="9">
    <location>
        <begin position="197"/>
        <end position="202"/>
    </location>
    <ligand>
        <name>UTP</name>
        <dbReference type="ChEBI" id="CHEBI:46398"/>
    </ligand>
</feature>
<dbReference type="HAMAP" id="MF_01227">
    <property type="entry name" value="PyrG"/>
    <property type="match status" value="1"/>
</dbReference>
<dbReference type="InterPro" id="IPR033828">
    <property type="entry name" value="GATase1_CTP_Synthase"/>
</dbReference>
<gene>
    <name evidence="9" type="primary">pyrG</name>
    <name evidence="12" type="ORF">J2Z42_001035</name>
</gene>
<evidence type="ECO:0000256" key="4">
    <source>
        <dbReference type="ARBA" id="ARBA00022741"/>
    </source>
</evidence>
<reference evidence="12 13" key="1">
    <citation type="submission" date="2021-03" db="EMBL/GenBank/DDBJ databases">
        <title>Genomic Encyclopedia of Type Strains, Phase IV (KMG-IV): sequencing the most valuable type-strain genomes for metagenomic binning, comparative biology and taxonomic classification.</title>
        <authorList>
            <person name="Goeker M."/>
        </authorList>
    </citation>
    <scope>NUCLEOTIDE SEQUENCE [LARGE SCALE GENOMIC DNA]</scope>
    <source>
        <strain evidence="12 13">DSM 28783</strain>
    </source>
</reference>
<evidence type="ECO:0000256" key="5">
    <source>
        <dbReference type="ARBA" id="ARBA00022840"/>
    </source>
</evidence>
<feature type="binding site" evidence="9">
    <location>
        <position position="63"/>
    </location>
    <ligand>
        <name>L-glutamine</name>
        <dbReference type="ChEBI" id="CHEBI:58359"/>
    </ligand>
</feature>
<evidence type="ECO:0000259" key="11">
    <source>
        <dbReference type="Pfam" id="PF06418"/>
    </source>
</evidence>
<dbReference type="PANTHER" id="PTHR11550:SF0">
    <property type="entry name" value="CTP SYNTHASE-RELATED"/>
    <property type="match status" value="1"/>
</dbReference>
<evidence type="ECO:0000313" key="12">
    <source>
        <dbReference type="EMBL" id="MBP2032370.1"/>
    </source>
</evidence>
<dbReference type="NCBIfam" id="TIGR00337">
    <property type="entry name" value="PyrG"/>
    <property type="match status" value="1"/>
</dbReference>
<feature type="active site" evidence="9">
    <location>
        <position position="516"/>
    </location>
</feature>
<comment type="catalytic activity">
    <reaction evidence="9">
        <text>L-glutamine + H2O = L-glutamate + NH4(+)</text>
        <dbReference type="Rhea" id="RHEA:15889"/>
        <dbReference type="ChEBI" id="CHEBI:15377"/>
        <dbReference type="ChEBI" id="CHEBI:28938"/>
        <dbReference type="ChEBI" id="CHEBI:29985"/>
        <dbReference type="ChEBI" id="CHEBI:58359"/>
    </reaction>
</comment>
<dbReference type="Proteomes" id="UP001519307">
    <property type="component" value="Unassembled WGS sequence"/>
</dbReference>
<dbReference type="PANTHER" id="PTHR11550">
    <property type="entry name" value="CTP SYNTHASE"/>
    <property type="match status" value="1"/>
</dbReference>
<dbReference type="GO" id="GO:0003883">
    <property type="term" value="F:CTP synthase activity"/>
    <property type="evidence" value="ECO:0007669"/>
    <property type="project" value="UniProtKB-EC"/>
</dbReference>
<dbReference type="Gene3D" id="3.40.50.880">
    <property type="match status" value="1"/>
</dbReference>
<dbReference type="InterPro" id="IPR027417">
    <property type="entry name" value="P-loop_NTPase"/>
</dbReference>
<feature type="domain" description="Glutamine amidotransferase" evidence="10">
    <location>
        <begin position="311"/>
        <end position="535"/>
    </location>
</feature>
<organism evidence="12 13">
    <name type="scientific">Clostridium algifaecis</name>
    <dbReference type="NCBI Taxonomy" id="1472040"/>
    <lineage>
        <taxon>Bacteria</taxon>
        <taxon>Bacillati</taxon>
        <taxon>Bacillota</taxon>
        <taxon>Clostridia</taxon>
        <taxon>Eubacteriales</taxon>
        <taxon>Clostridiaceae</taxon>
        <taxon>Clostridium</taxon>
    </lineage>
</organism>
<keyword evidence="13" id="KW-1185">Reference proteome</keyword>
<dbReference type="EC" id="6.3.4.2" evidence="9"/>
<keyword evidence="7 9" id="KW-0665">Pyrimidine biosynthesis</keyword>
<feature type="region of interest" description="Amidoligase domain" evidence="9">
    <location>
        <begin position="1"/>
        <end position="276"/>
    </location>
</feature>
<comment type="subunit">
    <text evidence="9">Homotetramer.</text>
</comment>
<accession>A0ABS4KQQ4</accession>
<protein>
    <recommendedName>
        <fullName evidence="9">CTP synthase</fullName>
        <ecNumber evidence="9">6.3.4.2</ecNumber>
    </recommendedName>
    <alternativeName>
        <fullName evidence="9">Cytidine 5'-triphosphate synthase</fullName>
    </alternativeName>
    <alternativeName>
        <fullName evidence="9">Cytidine triphosphate synthetase</fullName>
        <shortName evidence="9">CTP synthetase</shortName>
        <shortName evidence="9">CTPS</shortName>
    </alternativeName>
    <alternativeName>
        <fullName evidence="9">UTP--ammonia ligase</fullName>
    </alternativeName>
</protein>
<evidence type="ECO:0000313" key="13">
    <source>
        <dbReference type="Proteomes" id="UP001519307"/>
    </source>
</evidence>
<feature type="binding site" evidence="9">
    <location>
        <begin position="197"/>
        <end position="202"/>
    </location>
    <ligand>
        <name>CTP</name>
        <dbReference type="ChEBI" id="CHEBI:37563"/>
        <note>allosteric inhibitor</note>
    </ligand>
</feature>
<evidence type="ECO:0000256" key="7">
    <source>
        <dbReference type="ARBA" id="ARBA00022975"/>
    </source>
</evidence>
<feature type="binding site" evidence="9">
    <location>
        <begin position="23"/>
        <end position="28"/>
    </location>
    <ligand>
        <name>ATP</name>
        <dbReference type="ChEBI" id="CHEBI:30616"/>
    </ligand>
</feature>
<feature type="binding site" evidence="9">
    <location>
        <position position="471"/>
    </location>
    <ligand>
        <name>L-glutamine</name>
        <dbReference type="ChEBI" id="CHEBI:58359"/>
    </ligand>
</feature>
<feature type="active site" evidence="9">
    <location>
        <position position="518"/>
    </location>
</feature>
<dbReference type="CDD" id="cd01746">
    <property type="entry name" value="GATase1_CTP_Synthase"/>
    <property type="match status" value="1"/>
</dbReference>
<comment type="caution">
    <text evidence="9">Lacks conserved residue(s) required for the propagation of feature annotation.</text>
</comment>
<comment type="catalytic activity">
    <reaction evidence="8 9">
        <text>UTP + L-glutamine + ATP + H2O = CTP + L-glutamate + ADP + phosphate + 2 H(+)</text>
        <dbReference type="Rhea" id="RHEA:26426"/>
        <dbReference type="ChEBI" id="CHEBI:15377"/>
        <dbReference type="ChEBI" id="CHEBI:15378"/>
        <dbReference type="ChEBI" id="CHEBI:29985"/>
        <dbReference type="ChEBI" id="CHEBI:30616"/>
        <dbReference type="ChEBI" id="CHEBI:37563"/>
        <dbReference type="ChEBI" id="CHEBI:43474"/>
        <dbReference type="ChEBI" id="CHEBI:46398"/>
        <dbReference type="ChEBI" id="CHEBI:58359"/>
        <dbReference type="ChEBI" id="CHEBI:456216"/>
        <dbReference type="EC" id="6.3.4.2"/>
    </reaction>
</comment>
<dbReference type="EMBL" id="JAGGLM010000004">
    <property type="protein sequence ID" value="MBP2032370.1"/>
    <property type="molecule type" value="Genomic_DNA"/>
</dbReference>
<feature type="binding site" evidence="9">
    <location>
        <position position="80"/>
    </location>
    <ligand>
        <name>ATP</name>
        <dbReference type="ChEBI" id="CHEBI:30616"/>
    </ligand>
</feature>
<feature type="binding site" evidence="9">
    <location>
        <position position="80"/>
    </location>
    <ligand>
        <name>Mg(2+)</name>
        <dbReference type="ChEBI" id="CHEBI:18420"/>
    </ligand>
</feature>
<keyword evidence="9" id="KW-0460">Magnesium</keyword>
<dbReference type="PROSITE" id="PS51273">
    <property type="entry name" value="GATASE_TYPE_1"/>
    <property type="match status" value="1"/>
</dbReference>
<feature type="binding site" evidence="9">
    <location>
        <position position="150"/>
    </location>
    <ligand>
        <name>Mg(2+)</name>
        <dbReference type="ChEBI" id="CHEBI:18420"/>
    </ligand>
</feature>
<dbReference type="Gene3D" id="3.40.50.300">
    <property type="entry name" value="P-loop containing nucleotide triphosphate hydrolases"/>
    <property type="match status" value="1"/>
</dbReference>
<feature type="active site" description="Nucleophile; for glutamine hydrolysis" evidence="9">
    <location>
        <position position="390"/>
    </location>
</feature>
<dbReference type="InterPro" id="IPR004468">
    <property type="entry name" value="CTP_synthase"/>
</dbReference>
<comment type="similarity">
    <text evidence="2 9">Belongs to the CTP synthase family.</text>
</comment>
<dbReference type="Pfam" id="PF00117">
    <property type="entry name" value="GATase"/>
    <property type="match status" value="1"/>
</dbReference>
<feature type="binding site" evidence="9">
    <location>
        <position position="22"/>
    </location>
    <ligand>
        <name>CTP</name>
        <dbReference type="ChEBI" id="CHEBI:37563"/>
        <note>allosteric inhibitor</note>
    </ligand>
</feature>
<comment type="activity regulation">
    <text evidence="9">Allosterically activated by GTP, when glutamine is the substrate; GTP has no effect on the reaction when ammonia is the substrate. The allosteric effector GTP functions by stabilizing the protein conformation that binds the tetrahedral intermediate(s) formed during glutamine hydrolysis. Inhibited by the product CTP, via allosteric rather than competitive inhibition.</text>
</comment>
<comment type="function">
    <text evidence="9">Catalyzes the ATP-dependent amination of UTP to CTP with either L-glutamine or ammonia as the source of nitrogen. Regulates intracellular CTP levels through interactions with the four ribonucleotide triphosphates.</text>
</comment>
<feature type="binding site" evidence="9">
    <location>
        <position position="233"/>
    </location>
    <ligand>
        <name>UTP</name>
        <dbReference type="ChEBI" id="CHEBI:46398"/>
    </ligand>
</feature>
<dbReference type="SUPFAM" id="SSF52317">
    <property type="entry name" value="Class I glutamine amidotransferase-like"/>
    <property type="match status" value="1"/>
</dbReference>
<dbReference type="NCBIfam" id="NF003792">
    <property type="entry name" value="PRK05380.1"/>
    <property type="match status" value="1"/>
</dbReference>
<feature type="binding site" evidence="9">
    <location>
        <position position="251"/>
    </location>
    <ligand>
        <name>ATP</name>
        <dbReference type="ChEBI" id="CHEBI:30616"/>
    </ligand>
</feature>
<dbReference type="InterPro" id="IPR017926">
    <property type="entry name" value="GATASE"/>
</dbReference>
<keyword evidence="4 9" id="KW-0547">Nucleotide-binding</keyword>
<evidence type="ECO:0000259" key="10">
    <source>
        <dbReference type="Pfam" id="PF00117"/>
    </source>
</evidence>
<keyword evidence="5 9" id="KW-0067">ATP-binding</keyword>
<evidence type="ECO:0000256" key="3">
    <source>
        <dbReference type="ARBA" id="ARBA00022598"/>
    </source>
</evidence>
<dbReference type="Pfam" id="PF06418">
    <property type="entry name" value="CTP_synth_N"/>
    <property type="match status" value="1"/>
</dbReference>
<evidence type="ECO:0000256" key="2">
    <source>
        <dbReference type="ARBA" id="ARBA00007533"/>
    </source>
</evidence>
<keyword evidence="6 9" id="KW-0315">Glutamine amidotransferase</keyword>
<proteinExistence type="inferred from homology"/>
<name>A0ABS4KQQ4_9CLOT</name>
<feature type="binding site" evidence="9">
    <location>
        <begin position="391"/>
        <end position="394"/>
    </location>
    <ligand>
        <name>L-glutamine</name>
        <dbReference type="ChEBI" id="CHEBI:58359"/>
    </ligand>
</feature>
<dbReference type="CDD" id="cd03113">
    <property type="entry name" value="CTPS_N"/>
    <property type="match status" value="1"/>
</dbReference>
<feature type="binding site" evidence="9">
    <location>
        <position position="22"/>
    </location>
    <ligand>
        <name>UTP</name>
        <dbReference type="ChEBI" id="CHEBI:46398"/>
    </ligand>
</feature>
<keyword evidence="3 9" id="KW-0436">Ligase</keyword>
<keyword evidence="9" id="KW-0479">Metal-binding</keyword>
<dbReference type="InterPro" id="IPR017456">
    <property type="entry name" value="CTP_synthase_N"/>
</dbReference>